<comment type="caution">
    <text evidence="2">The sequence shown here is derived from an EMBL/GenBank/DDBJ whole genome shotgun (WGS) entry which is preliminary data.</text>
</comment>
<reference evidence="2 3" key="1">
    <citation type="journal article" date="2021" name="Comput. Struct. Biotechnol. J.">
        <title>De novo genome assembly of the potent medicinal plant Rehmannia glutinosa using nanopore technology.</title>
        <authorList>
            <person name="Ma L."/>
            <person name="Dong C."/>
            <person name="Song C."/>
            <person name="Wang X."/>
            <person name="Zheng X."/>
            <person name="Niu Y."/>
            <person name="Chen S."/>
            <person name="Feng W."/>
        </authorList>
    </citation>
    <scope>NUCLEOTIDE SEQUENCE [LARGE SCALE GENOMIC DNA]</scope>
    <source>
        <strain evidence="2">DH-2019</strain>
    </source>
</reference>
<feature type="region of interest" description="Disordered" evidence="1">
    <location>
        <begin position="101"/>
        <end position="124"/>
    </location>
</feature>
<evidence type="ECO:0000313" key="3">
    <source>
        <dbReference type="Proteomes" id="UP001318860"/>
    </source>
</evidence>
<name>A0ABR0WK69_REHGL</name>
<proteinExistence type="predicted"/>
<organism evidence="2 3">
    <name type="scientific">Rehmannia glutinosa</name>
    <name type="common">Chinese foxglove</name>
    <dbReference type="NCBI Taxonomy" id="99300"/>
    <lineage>
        <taxon>Eukaryota</taxon>
        <taxon>Viridiplantae</taxon>
        <taxon>Streptophyta</taxon>
        <taxon>Embryophyta</taxon>
        <taxon>Tracheophyta</taxon>
        <taxon>Spermatophyta</taxon>
        <taxon>Magnoliopsida</taxon>
        <taxon>eudicotyledons</taxon>
        <taxon>Gunneridae</taxon>
        <taxon>Pentapetalae</taxon>
        <taxon>asterids</taxon>
        <taxon>lamiids</taxon>
        <taxon>Lamiales</taxon>
        <taxon>Orobanchaceae</taxon>
        <taxon>Rehmannieae</taxon>
        <taxon>Rehmannia</taxon>
    </lineage>
</organism>
<accession>A0ABR0WK69</accession>
<feature type="compositionally biased region" description="Low complexity" evidence="1">
    <location>
        <begin position="113"/>
        <end position="122"/>
    </location>
</feature>
<protein>
    <submittedName>
        <fullName evidence="2">Uncharacterized protein</fullName>
    </submittedName>
</protein>
<dbReference type="EMBL" id="JABTTQ020000011">
    <property type="protein sequence ID" value="KAK6146545.1"/>
    <property type="molecule type" value="Genomic_DNA"/>
</dbReference>
<dbReference type="Proteomes" id="UP001318860">
    <property type="component" value="Unassembled WGS sequence"/>
</dbReference>
<feature type="region of interest" description="Disordered" evidence="1">
    <location>
        <begin position="1"/>
        <end position="63"/>
    </location>
</feature>
<feature type="compositionally biased region" description="Basic and acidic residues" evidence="1">
    <location>
        <begin position="33"/>
        <end position="50"/>
    </location>
</feature>
<keyword evidence="3" id="KW-1185">Reference proteome</keyword>
<evidence type="ECO:0000256" key="1">
    <source>
        <dbReference type="SAM" id="MobiDB-lite"/>
    </source>
</evidence>
<evidence type="ECO:0000313" key="2">
    <source>
        <dbReference type="EMBL" id="KAK6146545.1"/>
    </source>
</evidence>
<sequence>MISRNHNEKECYAKDFLSAEEEAKAAPPPQLSERTHVRQSGDPERRRETESASNSQTARREIFPVGFVDEREGLLLNFEDRNGETMAVQILVLEQQPELRHDQRLEPFRQGKSSTPATSSRSARCRRLGKDRLFIDWRRRP</sequence>
<feature type="compositionally biased region" description="Basic and acidic residues" evidence="1">
    <location>
        <begin position="1"/>
        <end position="13"/>
    </location>
</feature>
<gene>
    <name evidence="2" type="ORF">DH2020_020414</name>
</gene>